<dbReference type="EMBL" id="VSRR010000100">
    <property type="protein sequence ID" value="MPC10092.1"/>
    <property type="molecule type" value="Genomic_DNA"/>
</dbReference>
<reference evidence="1 2" key="1">
    <citation type="submission" date="2019-05" db="EMBL/GenBank/DDBJ databases">
        <title>Another draft genome of Portunus trituberculatus and its Hox gene families provides insights of decapod evolution.</title>
        <authorList>
            <person name="Jeong J.-H."/>
            <person name="Song I."/>
            <person name="Kim S."/>
            <person name="Choi T."/>
            <person name="Kim D."/>
            <person name="Ryu S."/>
            <person name="Kim W."/>
        </authorList>
    </citation>
    <scope>NUCLEOTIDE SEQUENCE [LARGE SCALE GENOMIC DNA]</scope>
    <source>
        <tissue evidence="1">Muscle</tissue>
    </source>
</reference>
<keyword evidence="2" id="KW-1185">Reference proteome</keyword>
<protein>
    <submittedName>
        <fullName evidence="1">Uncharacterized protein</fullName>
    </submittedName>
</protein>
<comment type="caution">
    <text evidence="1">The sequence shown here is derived from an EMBL/GenBank/DDBJ whole genome shotgun (WGS) entry which is preliminary data.</text>
</comment>
<accession>A0A5B7CK69</accession>
<evidence type="ECO:0000313" key="2">
    <source>
        <dbReference type="Proteomes" id="UP000324222"/>
    </source>
</evidence>
<dbReference type="Proteomes" id="UP000324222">
    <property type="component" value="Unassembled WGS sequence"/>
</dbReference>
<name>A0A5B7CK69_PORTR</name>
<proteinExistence type="predicted"/>
<sequence>MTGTNIHLYTRHFSEPQDQASNSCWKADRKQFNLHIILASSLETMQPRFLILLCLQYGRYGMTPTMLRADEVLQA</sequence>
<evidence type="ECO:0000313" key="1">
    <source>
        <dbReference type="EMBL" id="MPC10092.1"/>
    </source>
</evidence>
<gene>
    <name evidence="1" type="ORF">E2C01_002720</name>
</gene>
<dbReference type="AlphaFoldDB" id="A0A5B7CK69"/>
<organism evidence="1 2">
    <name type="scientific">Portunus trituberculatus</name>
    <name type="common">Swimming crab</name>
    <name type="synonym">Neptunus trituberculatus</name>
    <dbReference type="NCBI Taxonomy" id="210409"/>
    <lineage>
        <taxon>Eukaryota</taxon>
        <taxon>Metazoa</taxon>
        <taxon>Ecdysozoa</taxon>
        <taxon>Arthropoda</taxon>
        <taxon>Crustacea</taxon>
        <taxon>Multicrustacea</taxon>
        <taxon>Malacostraca</taxon>
        <taxon>Eumalacostraca</taxon>
        <taxon>Eucarida</taxon>
        <taxon>Decapoda</taxon>
        <taxon>Pleocyemata</taxon>
        <taxon>Brachyura</taxon>
        <taxon>Eubrachyura</taxon>
        <taxon>Portunoidea</taxon>
        <taxon>Portunidae</taxon>
        <taxon>Portuninae</taxon>
        <taxon>Portunus</taxon>
    </lineage>
</organism>